<dbReference type="PANTHER" id="PTHR24028:SF146">
    <property type="entry name" value="CADHERIN 96CB, ISOFORM D-RELATED"/>
    <property type="match status" value="1"/>
</dbReference>
<accession>A0AA88Y8V8</accession>
<feature type="chain" id="PRO_5041640460" description="Cadherin domain-containing protein" evidence="12">
    <location>
        <begin position="25"/>
        <end position="678"/>
    </location>
</feature>
<dbReference type="PROSITE" id="PS00232">
    <property type="entry name" value="CADHERIN_1"/>
    <property type="match status" value="3"/>
</dbReference>
<feature type="domain" description="Cadherin" evidence="13">
    <location>
        <begin position="369"/>
        <end position="472"/>
    </location>
</feature>
<dbReference type="GO" id="GO:0005509">
    <property type="term" value="F:calcium ion binding"/>
    <property type="evidence" value="ECO:0007669"/>
    <property type="project" value="UniProtKB-UniRule"/>
</dbReference>
<dbReference type="Pfam" id="PF00028">
    <property type="entry name" value="Cadherin"/>
    <property type="match status" value="5"/>
</dbReference>
<evidence type="ECO:0000256" key="11">
    <source>
        <dbReference type="PROSITE-ProRule" id="PRU00043"/>
    </source>
</evidence>
<proteinExistence type="predicted"/>
<feature type="domain" description="Cadherin" evidence="13">
    <location>
        <begin position="25"/>
        <end position="148"/>
    </location>
</feature>
<dbReference type="InterPro" id="IPR015919">
    <property type="entry name" value="Cadherin-like_sf"/>
</dbReference>
<dbReference type="FunFam" id="2.60.40.60:FF:000007">
    <property type="entry name" value="Protocadherin alpha 2"/>
    <property type="match status" value="1"/>
</dbReference>
<feature type="domain" description="Cadherin" evidence="13">
    <location>
        <begin position="260"/>
        <end position="366"/>
    </location>
</feature>
<sequence>METFLKGFLLLSAIILTLSSTASGQLTQLRFSILEEQSPFTYVGNVAEASNIQANRSQNEIARLRYQILTQVNPNTALFVINQFTGRLESAVVLDREDLCQSSPQCILGIDVAVFMQDEANPTQLTDLIVAFQVNVELRDMNDNSPTFPEQTITVEFPESSSIGFEVLTSTARDDDGGDLNSVQTYEFLNSDDTFDLQVLRNTDGSEFLAIVLNKTLDRELKEDYQLTIVARDGGNPSRTGSVNVNILVGDANDNRPVFLRNPYNVTFPENQPVGSVILTVSAIDSDDGQNAHITYKFGSSSRSQLFLINSTSGEISLRSALDYEISQQREFSIVVEAEDGGDPLMASQVLVNVKLYDVNDNAPQININLPPGGVDVSEDADSGYYIANVFVYDIDSGENGTVTCSVENEKFTLVKFSKDIYKINLQSSLDREQAEKHNVTVVCSDEGVPRMTNRTFFTINVKDVNDNFPVFSQTRYNVSIEENNSIGDVVSTISAHDNDAGENGRVTYRLLDRTDYFSINPGSGIITANVVFDRENITSVFLRVIASDNGDDSARFTSTANVTVFISDENDETPQFHSDSYIFNVLENQPLSTVIGNVSAYDKDVGANGDFTFSIEDGFTRFFEIDNDGKVRARLSLDRESRQEYSFEIFVTDKGVRKDLDPRLSPCTLRTRTIMFP</sequence>
<evidence type="ECO:0000256" key="8">
    <source>
        <dbReference type="ARBA" id="ARBA00022989"/>
    </source>
</evidence>
<evidence type="ECO:0000256" key="5">
    <source>
        <dbReference type="ARBA" id="ARBA00022737"/>
    </source>
</evidence>
<dbReference type="PANTHER" id="PTHR24028">
    <property type="entry name" value="CADHERIN-87A"/>
    <property type="match status" value="1"/>
</dbReference>
<keyword evidence="8" id="KW-1133">Transmembrane helix</keyword>
<keyword evidence="7" id="KW-0130">Cell adhesion</keyword>
<dbReference type="PROSITE" id="PS50268">
    <property type="entry name" value="CADHERIN_2"/>
    <property type="match status" value="6"/>
</dbReference>
<evidence type="ECO:0000256" key="1">
    <source>
        <dbReference type="ARBA" id="ARBA00004251"/>
    </source>
</evidence>
<keyword evidence="5" id="KW-0677">Repeat</keyword>
<keyword evidence="15" id="KW-1185">Reference proteome</keyword>
<evidence type="ECO:0000313" key="15">
    <source>
        <dbReference type="Proteomes" id="UP001186944"/>
    </source>
</evidence>
<dbReference type="Pfam" id="PF08266">
    <property type="entry name" value="Cadherin_2"/>
    <property type="match status" value="1"/>
</dbReference>
<evidence type="ECO:0000256" key="10">
    <source>
        <dbReference type="ARBA" id="ARBA00023180"/>
    </source>
</evidence>
<comment type="caution">
    <text evidence="14">The sequence shown here is derived from an EMBL/GenBank/DDBJ whole genome shotgun (WGS) entry which is preliminary data.</text>
</comment>
<evidence type="ECO:0000256" key="4">
    <source>
        <dbReference type="ARBA" id="ARBA00022729"/>
    </source>
</evidence>
<dbReference type="InterPro" id="IPR050174">
    <property type="entry name" value="Protocadherin/Cadherin-CA"/>
</dbReference>
<dbReference type="AlphaFoldDB" id="A0AA88Y8V8"/>
<keyword evidence="2" id="KW-1003">Cell membrane</keyword>
<dbReference type="FunFam" id="2.60.40.60:FF:000020">
    <property type="entry name" value="Dachsous cadherin-related 1b"/>
    <property type="match status" value="2"/>
</dbReference>
<dbReference type="SUPFAM" id="SSF49313">
    <property type="entry name" value="Cadherin-like"/>
    <property type="match status" value="5"/>
</dbReference>
<evidence type="ECO:0000256" key="7">
    <source>
        <dbReference type="ARBA" id="ARBA00022889"/>
    </source>
</evidence>
<dbReference type="Gene3D" id="2.60.40.60">
    <property type="entry name" value="Cadherins"/>
    <property type="match status" value="6"/>
</dbReference>
<keyword evidence="6 11" id="KW-0106">Calcium</keyword>
<feature type="signal peptide" evidence="12">
    <location>
        <begin position="1"/>
        <end position="24"/>
    </location>
</feature>
<dbReference type="FunFam" id="2.60.40.60:FF:000134">
    <property type="entry name" value="protocadherin Fat 4"/>
    <property type="match status" value="1"/>
</dbReference>
<gene>
    <name evidence="14" type="ORF">FSP39_021679</name>
</gene>
<reference evidence="14" key="1">
    <citation type="submission" date="2019-08" db="EMBL/GenBank/DDBJ databases">
        <title>The improved chromosome-level genome for the pearl oyster Pinctada fucata martensii using PacBio sequencing and Hi-C.</title>
        <authorList>
            <person name="Zheng Z."/>
        </authorList>
    </citation>
    <scope>NUCLEOTIDE SEQUENCE</scope>
    <source>
        <strain evidence="14">ZZ-2019</strain>
        <tissue evidence="14">Adductor muscle</tissue>
    </source>
</reference>
<feature type="domain" description="Cadherin" evidence="13">
    <location>
        <begin position="473"/>
        <end position="577"/>
    </location>
</feature>
<evidence type="ECO:0000256" key="3">
    <source>
        <dbReference type="ARBA" id="ARBA00022692"/>
    </source>
</evidence>
<dbReference type="SMART" id="SM00112">
    <property type="entry name" value="CA"/>
    <property type="match status" value="6"/>
</dbReference>
<feature type="domain" description="Cadherin" evidence="13">
    <location>
        <begin position="149"/>
        <end position="259"/>
    </location>
</feature>
<dbReference type="Proteomes" id="UP001186944">
    <property type="component" value="Unassembled WGS sequence"/>
</dbReference>
<keyword evidence="10" id="KW-0325">Glycoprotein</keyword>
<evidence type="ECO:0000256" key="9">
    <source>
        <dbReference type="ARBA" id="ARBA00023136"/>
    </source>
</evidence>
<dbReference type="InterPro" id="IPR013164">
    <property type="entry name" value="Cadherin_N"/>
</dbReference>
<evidence type="ECO:0000256" key="12">
    <source>
        <dbReference type="SAM" id="SignalP"/>
    </source>
</evidence>
<comment type="subcellular location">
    <subcellularLocation>
        <location evidence="1">Cell membrane</location>
        <topology evidence="1">Single-pass type I membrane protein</topology>
    </subcellularLocation>
</comment>
<dbReference type="EMBL" id="VSWD01000006">
    <property type="protein sequence ID" value="KAK3100553.1"/>
    <property type="molecule type" value="Genomic_DNA"/>
</dbReference>
<dbReference type="PRINTS" id="PR00205">
    <property type="entry name" value="CADHERIN"/>
</dbReference>
<keyword evidence="4 12" id="KW-0732">Signal</keyword>
<evidence type="ECO:0000259" key="13">
    <source>
        <dbReference type="PROSITE" id="PS50268"/>
    </source>
</evidence>
<dbReference type="GO" id="GO:0007156">
    <property type="term" value="P:homophilic cell adhesion via plasma membrane adhesion molecules"/>
    <property type="evidence" value="ECO:0007669"/>
    <property type="project" value="InterPro"/>
</dbReference>
<dbReference type="CDD" id="cd11304">
    <property type="entry name" value="Cadherin_repeat"/>
    <property type="match status" value="6"/>
</dbReference>
<dbReference type="GO" id="GO:0005886">
    <property type="term" value="C:plasma membrane"/>
    <property type="evidence" value="ECO:0007669"/>
    <property type="project" value="UniProtKB-SubCell"/>
</dbReference>
<dbReference type="InterPro" id="IPR002126">
    <property type="entry name" value="Cadherin-like_dom"/>
</dbReference>
<evidence type="ECO:0000313" key="14">
    <source>
        <dbReference type="EMBL" id="KAK3100553.1"/>
    </source>
</evidence>
<protein>
    <recommendedName>
        <fullName evidence="13">Cadherin domain-containing protein</fullName>
    </recommendedName>
</protein>
<dbReference type="InterPro" id="IPR020894">
    <property type="entry name" value="Cadherin_CS"/>
</dbReference>
<organism evidence="14 15">
    <name type="scientific">Pinctada imbricata</name>
    <name type="common">Atlantic pearl-oyster</name>
    <name type="synonym">Pinctada martensii</name>
    <dbReference type="NCBI Taxonomy" id="66713"/>
    <lineage>
        <taxon>Eukaryota</taxon>
        <taxon>Metazoa</taxon>
        <taxon>Spiralia</taxon>
        <taxon>Lophotrochozoa</taxon>
        <taxon>Mollusca</taxon>
        <taxon>Bivalvia</taxon>
        <taxon>Autobranchia</taxon>
        <taxon>Pteriomorphia</taxon>
        <taxon>Pterioida</taxon>
        <taxon>Pterioidea</taxon>
        <taxon>Pteriidae</taxon>
        <taxon>Pinctada</taxon>
    </lineage>
</organism>
<feature type="domain" description="Cadherin" evidence="13">
    <location>
        <begin position="578"/>
        <end position="666"/>
    </location>
</feature>
<name>A0AA88Y8V8_PINIB</name>
<evidence type="ECO:0000256" key="6">
    <source>
        <dbReference type="ARBA" id="ARBA00022837"/>
    </source>
</evidence>
<evidence type="ECO:0000256" key="2">
    <source>
        <dbReference type="ARBA" id="ARBA00022475"/>
    </source>
</evidence>
<keyword evidence="3" id="KW-0812">Transmembrane</keyword>
<keyword evidence="9" id="KW-0472">Membrane</keyword>